<evidence type="ECO:0000256" key="12">
    <source>
        <dbReference type="RuleBase" id="RU003829"/>
    </source>
</evidence>
<keyword evidence="5" id="KW-0597">Phosphoprotein</keyword>
<keyword evidence="4" id="KW-1017">Isopeptide bond</keyword>
<evidence type="ECO:0000256" key="1">
    <source>
        <dbReference type="ARBA" id="ARBA00004123"/>
    </source>
</evidence>
<dbReference type="InterPro" id="IPR016158">
    <property type="entry name" value="Cullin_homology"/>
</dbReference>
<dbReference type="InterPro" id="IPR036388">
    <property type="entry name" value="WH-like_DNA-bd_sf"/>
</dbReference>
<evidence type="ECO:0000256" key="11">
    <source>
        <dbReference type="PROSITE-ProRule" id="PRU00330"/>
    </source>
</evidence>
<comment type="caution">
    <text evidence="14">The sequence shown here is derived from an EMBL/GenBank/DDBJ whole genome shotgun (WGS) entry which is preliminary data.</text>
</comment>
<comment type="pathway">
    <text evidence="2">Protein modification; protein ubiquitination.</text>
</comment>
<feature type="domain" description="Cullin family profile" evidence="13">
    <location>
        <begin position="391"/>
        <end position="622"/>
    </location>
</feature>
<dbReference type="PROSITE" id="PS50069">
    <property type="entry name" value="CULLIN_2"/>
    <property type="match status" value="1"/>
</dbReference>
<dbReference type="Pfam" id="PF10557">
    <property type="entry name" value="Cullin_Nedd8"/>
    <property type="match status" value="1"/>
</dbReference>
<dbReference type="AlphaFoldDB" id="A0AAV2PRS0"/>
<dbReference type="SUPFAM" id="SSF46785">
    <property type="entry name" value="Winged helix' DNA-binding domain"/>
    <property type="match status" value="1"/>
</dbReference>
<evidence type="ECO:0000313" key="14">
    <source>
        <dbReference type="EMBL" id="CAL4063692.1"/>
    </source>
</evidence>
<dbReference type="EMBL" id="CAXKWB010001226">
    <property type="protein sequence ID" value="CAL4063692.1"/>
    <property type="molecule type" value="Genomic_DNA"/>
</dbReference>
<keyword evidence="15" id="KW-1185">Reference proteome</keyword>
<dbReference type="Pfam" id="PF26557">
    <property type="entry name" value="Cullin_AB"/>
    <property type="match status" value="1"/>
</dbReference>
<dbReference type="InterPro" id="IPR019559">
    <property type="entry name" value="Cullin_neddylation_domain"/>
</dbReference>
<dbReference type="InterPro" id="IPR036390">
    <property type="entry name" value="WH_DNA-bd_sf"/>
</dbReference>
<keyword evidence="7" id="KW-0832">Ubl conjugation</keyword>
<proteinExistence type="inferred from homology"/>
<evidence type="ECO:0000256" key="3">
    <source>
        <dbReference type="ARBA" id="ARBA00006019"/>
    </source>
</evidence>
<dbReference type="Pfam" id="PF00888">
    <property type="entry name" value="Cullin"/>
    <property type="match status" value="1"/>
</dbReference>
<dbReference type="Gene3D" id="1.10.10.10">
    <property type="entry name" value="Winged helix-like DNA-binding domain superfamily/Winged helix DNA-binding domain"/>
    <property type="match status" value="1"/>
</dbReference>
<dbReference type="SUPFAM" id="SSF75632">
    <property type="entry name" value="Cullin homology domain"/>
    <property type="match status" value="1"/>
</dbReference>
<protein>
    <recommendedName>
        <fullName evidence="10">Cullin-2</fullName>
    </recommendedName>
</protein>
<dbReference type="SUPFAM" id="SSF74788">
    <property type="entry name" value="Cullin repeat-like"/>
    <property type="match status" value="1"/>
</dbReference>
<evidence type="ECO:0000259" key="13">
    <source>
        <dbReference type="PROSITE" id="PS50069"/>
    </source>
</evidence>
<evidence type="ECO:0000256" key="9">
    <source>
        <dbReference type="ARBA" id="ARBA00023242"/>
    </source>
</evidence>
<evidence type="ECO:0000256" key="6">
    <source>
        <dbReference type="ARBA" id="ARBA00022786"/>
    </source>
</evidence>
<gene>
    <name evidence="14" type="ORF">MNOR_LOCUS3547</name>
</gene>
<dbReference type="SMART" id="SM00884">
    <property type="entry name" value="Cullin_Nedd8"/>
    <property type="match status" value="1"/>
</dbReference>
<evidence type="ECO:0000256" key="4">
    <source>
        <dbReference type="ARBA" id="ARBA00022499"/>
    </source>
</evidence>
<feature type="non-terminal residue" evidence="14">
    <location>
        <position position="747"/>
    </location>
</feature>
<dbReference type="FunFam" id="1.20.1310.10:FF:000016">
    <property type="entry name" value="Cullin 2"/>
    <property type="match status" value="1"/>
</dbReference>
<keyword evidence="8" id="KW-0007">Acetylation</keyword>
<organism evidence="14 15">
    <name type="scientific">Meganyctiphanes norvegica</name>
    <name type="common">Northern krill</name>
    <name type="synonym">Thysanopoda norvegica</name>
    <dbReference type="NCBI Taxonomy" id="48144"/>
    <lineage>
        <taxon>Eukaryota</taxon>
        <taxon>Metazoa</taxon>
        <taxon>Ecdysozoa</taxon>
        <taxon>Arthropoda</taxon>
        <taxon>Crustacea</taxon>
        <taxon>Multicrustacea</taxon>
        <taxon>Malacostraca</taxon>
        <taxon>Eumalacostraca</taxon>
        <taxon>Eucarida</taxon>
        <taxon>Euphausiacea</taxon>
        <taxon>Euphausiidae</taxon>
        <taxon>Meganyctiphanes</taxon>
    </lineage>
</organism>
<evidence type="ECO:0000256" key="2">
    <source>
        <dbReference type="ARBA" id="ARBA00004906"/>
    </source>
</evidence>
<dbReference type="PROSITE" id="PS01256">
    <property type="entry name" value="CULLIN_1"/>
    <property type="match status" value="1"/>
</dbReference>
<sequence>MSLKPRAVNFDEVWSGLRETVQQVVTMGSIKRNIWNERFSDVYSLCVAFPEPLAERLYTETKKLLETHVRNLYTEVSKQSEENLLVEYHRYWIQFSKGTQYLNNLYSYLNSQHIQKQKFSDADLTYGSMQMDMSEQLLEIGELGLEIWQREMIHKLQERLVGVLLHGIQQDRAATSSNDYPTSTIKGVIHSFVDVNMYKKKATLQLYETVFEVALLQETGSFYRKEAASLLLECNVSQYMERVIARLDEEQLRATKFLPPSSHQRVVKEVQERMVGDHLATVHGESGSMVSSEARRDLANMYKLLKFVPQGLAALVKHVQEHIKHQGLQAITNLKGDNIPAQFVESLLRVHGKYKTMIKEVFHNDQQFMGALDKAFESVVNHRSNTKTNCRSPELLARYCDTLLKKSSKGLNESEVDDKLGSSITIFKYIDDKDVFQKFYARMLAKRLIQQQSQSMDSEEAMINRLKQACGYEYTSKLHRMFTDMSVSSDLNQKFNEFIKNDSLDLGINFSINVLQAGAWPLGQTSITPFAVPQELEKSVQTSTVGRHGHISKNSYLTWFRFLWKCELKVNISKRTFLITMSTFQMAMLLLFEKTDSLNCADLQNHTRLNDEQFTKFLQSLIDSKLLLTDAEELAGEAVIRINTEYTNKRTKFRINVAQQKETTAESEATHSAVDEDRKLYLQAAIVRIMKARKLLKHNLLIQEVISQSRARFAPQIPMIKKCIELLIDKQYLERAPNSSDEYSYVA</sequence>
<evidence type="ECO:0000256" key="8">
    <source>
        <dbReference type="ARBA" id="ARBA00022990"/>
    </source>
</evidence>
<dbReference type="InterPro" id="IPR045093">
    <property type="entry name" value="Cullin"/>
</dbReference>
<dbReference type="InterPro" id="IPR016159">
    <property type="entry name" value="Cullin_repeat-like_dom_sf"/>
</dbReference>
<dbReference type="InterPro" id="IPR036317">
    <property type="entry name" value="Cullin_homology_sf"/>
</dbReference>
<dbReference type="SMART" id="SM00182">
    <property type="entry name" value="CULLIN"/>
    <property type="match status" value="1"/>
</dbReference>
<keyword evidence="6" id="KW-0833">Ubl conjugation pathway</keyword>
<dbReference type="FunFam" id="1.20.1310.10:FF:000012">
    <property type="entry name" value="Cullin 2"/>
    <property type="match status" value="1"/>
</dbReference>
<dbReference type="GO" id="GO:0031625">
    <property type="term" value="F:ubiquitin protein ligase binding"/>
    <property type="evidence" value="ECO:0007669"/>
    <property type="project" value="InterPro"/>
</dbReference>
<dbReference type="FunFam" id="1.10.10.10:FF:000014">
    <property type="entry name" value="Cullin 1"/>
    <property type="match status" value="1"/>
</dbReference>
<evidence type="ECO:0000313" key="15">
    <source>
        <dbReference type="Proteomes" id="UP001497623"/>
    </source>
</evidence>
<reference evidence="14 15" key="1">
    <citation type="submission" date="2024-05" db="EMBL/GenBank/DDBJ databases">
        <authorList>
            <person name="Wallberg A."/>
        </authorList>
    </citation>
    <scope>NUCLEOTIDE SEQUENCE [LARGE SCALE GENOMIC DNA]</scope>
</reference>
<dbReference type="InterPro" id="IPR001373">
    <property type="entry name" value="Cullin_N"/>
</dbReference>
<evidence type="ECO:0000256" key="5">
    <source>
        <dbReference type="ARBA" id="ARBA00022553"/>
    </source>
</evidence>
<comment type="subcellular location">
    <subcellularLocation>
        <location evidence="1">Nucleus</location>
    </subcellularLocation>
</comment>
<dbReference type="InterPro" id="IPR016157">
    <property type="entry name" value="Cullin_CS"/>
</dbReference>
<dbReference type="Gene3D" id="3.30.230.130">
    <property type="entry name" value="Cullin, Chain C, Domain 2"/>
    <property type="match status" value="1"/>
</dbReference>
<comment type="similarity">
    <text evidence="3 11 12">Belongs to the cullin family.</text>
</comment>
<name>A0AAV2PRS0_MEGNR</name>
<dbReference type="GO" id="GO:0006511">
    <property type="term" value="P:ubiquitin-dependent protein catabolic process"/>
    <property type="evidence" value="ECO:0007669"/>
    <property type="project" value="InterPro"/>
</dbReference>
<evidence type="ECO:0000256" key="10">
    <source>
        <dbReference type="ARBA" id="ARBA00069610"/>
    </source>
</evidence>
<evidence type="ECO:0000256" key="7">
    <source>
        <dbReference type="ARBA" id="ARBA00022843"/>
    </source>
</evidence>
<dbReference type="InterPro" id="IPR059120">
    <property type="entry name" value="Cullin-like_AB"/>
</dbReference>
<dbReference type="PANTHER" id="PTHR11932">
    <property type="entry name" value="CULLIN"/>
    <property type="match status" value="1"/>
</dbReference>
<dbReference type="FunFam" id="1.20.1310.10:FF:000022">
    <property type="entry name" value="Cullin-2 isoform 2"/>
    <property type="match status" value="1"/>
</dbReference>
<keyword evidence="9" id="KW-0539">Nucleus</keyword>
<dbReference type="Proteomes" id="UP001497623">
    <property type="component" value="Unassembled WGS sequence"/>
</dbReference>
<dbReference type="GO" id="GO:0031981">
    <property type="term" value="C:nuclear lumen"/>
    <property type="evidence" value="ECO:0007669"/>
    <property type="project" value="UniProtKB-ARBA"/>
</dbReference>
<accession>A0AAV2PRS0</accession>
<dbReference type="GO" id="GO:0031462">
    <property type="term" value="C:Cul2-RING ubiquitin ligase complex"/>
    <property type="evidence" value="ECO:0007669"/>
    <property type="project" value="UniProtKB-ARBA"/>
</dbReference>
<dbReference type="Gene3D" id="1.20.1310.10">
    <property type="entry name" value="Cullin Repeats"/>
    <property type="match status" value="4"/>
</dbReference>